<evidence type="ECO:0000313" key="2">
    <source>
        <dbReference type="EMBL" id="MDN4524650.1"/>
    </source>
</evidence>
<proteinExistence type="predicted"/>
<dbReference type="EMBL" id="JAUHTR010000003">
    <property type="protein sequence ID" value="MDN4524650.1"/>
    <property type="molecule type" value="Genomic_DNA"/>
</dbReference>
<keyword evidence="1" id="KW-0812">Transmembrane</keyword>
<feature type="transmembrane region" description="Helical" evidence="1">
    <location>
        <begin position="33"/>
        <end position="55"/>
    </location>
</feature>
<evidence type="ECO:0000313" key="3">
    <source>
        <dbReference type="Proteomes" id="UP001172721"/>
    </source>
</evidence>
<keyword evidence="1" id="KW-1133">Transmembrane helix</keyword>
<dbReference type="Proteomes" id="UP001172721">
    <property type="component" value="Unassembled WGS sequence"/>
</dbReference>
<gene>
    <name evidence="2" type="ORF">QYB97_09205</name>
</gene>
<name>A0ABT8HV51_9BACL</name>
<keyword evidence="1" id="KW-0472">Membrane</keyword>
<protein>
    <recommendedName>
        <fullName evidence="4">DUF4367 domain-containing protein</fullName>
    </recommendedName>
</protein>
<sequence length="198" mass="23481">MKNYGINPEYGWERKLDHFTIRKTGVNHLNRKWLLLLLLILVIPSLYLAVIHYGYQSKSEAVKSVINKEAEELNTRNYQSIPVAKSPYTLAITDAPHKIYVFKITKHFNRYRAVLSHVNNLYESTTKESMVYNNNMLEFGFDSEKPRNKGIWIEGQKMKMLPLSPYFKHSRYAWNYHNLSFYYPEHPFRSTASQPVYH</sequence>
<evidence type="ECO:0008006" key="4">
    <source>
        <dbReference type="Google" id="ProtNLM"/>
    </source>
</evidence>
<reference evidence="2" key="1">
    <citation type="submission" date="2023-07" db="EMBL/GenBank/DDBJ databases">
        <title>Fictibacillus sp. isolated from freshwater pond.</title>
        <authorList>
            <person name="Kirdat K."/>
            <person name="Bhat A."/>
            <person name="Mourya A."/>
            <person name="Yadav A."/>
        </authorList>
    </citation>
    <scope>NUCLEOTIDE SEQUENCE</scope>
    <source>
        <strain evidence="2">NE201</strain>
    </source>
</reference>
<comment type="caution">
    <text evidence="2">The sequence shown here is derived from an EMBL/GenBank/DDBJ whole genome shotgun (WGS) entry which is preliminary data.</text>
</comment>
<dbReference type="RefSeq" id="WP_301165686.1">
    <property type="nucleotide sequence ID" value="NZ_JAUHTR010000003.1"/>
</dbReference>
<evidence type="ECO:0000256" key="1">
    <source>
        <dbReference type="SAM" id="Phobius"/>
    </source>
</evidence>
<keyword evidence="3" id="KW-1185">Reference proteome</keyword>
<accession>A0ABT8HV51</accession>
<organism evidence="2 3">
    <name type="scientific">Fictibacillus fluitans</name>
    <dbReference type="NCBI Taxonomy" id="3058422"/>
    <lineage>
        <taxon>Bacteria</taxon>
        <taxon>Bacillati</taxon>
        <taxon>Bacillota</taxon>
        <taxon>Bacilli</taxon>
        <taxon>Bacillales</taxon>
        <taxon>Fictibacillaceae</taxon>
        <taxon>Fictibacillus</taxon>
    </lineage>
</organism>